<organism evidence="1 2">
    <name type="scientific">Kitasatospora cineracea</name>
    <dbReference type="NCBI Taxonomy" id="88074"/>
    <lineage>
        <taxon>Bacteria</taxon>
        <taxon>Bacillati</taxon>
        <taxon>Actinomycetota</taxon>
        <taxon>Actinomycetes</taxon>
        <taxon>Kitasatosporales</taxon>
        <taxon>Streptomycetaceae</taxon>
        <taxon>Kitasatospora</taxon>
    </lineage>
</organism>
<accession>A0A3N4R1F1</accession>
<protein>
    <submittedName>
        <fullName evidence="1">Uncharacterized protein</fullName>
    </submittedName>
</protein>
<gene>
    <name evidence="1" type="ORF">EDD38_7711</name>
</gene>
<sequence length="188" mass="20720">MDAFDRSWGGLVLPPANDYEGGPKPFFPDVPEQREDGWWFMAGDQRTSVPFAFYLGPGGEFCLLGNGRSVALHASVVGWVESQALAQHARLWSRRVVRLHGADVDALDLSGFEPVPEVRGLADTWWRGTDSLIEIHRGEHELFAAPGRRLHHRSRTALVYEGLDRWGLAGRPCRGAPVGGVRNIATGP</sequence>
<reference evidence="1 2" key="1">
    <citation type="submission" date="2018-11" db="EMBL/GenBank/DDBJ databases">
        <title>Sequencing the genomes of 1000 actinobacteria strains.</title>
        <authorList>
            <person name="Klenk H.-P."/>
        </authorList>
    </citation>
    <scope>NUCLEOTIDE SEQUENCE [LARGE SCALE GENOMIC DNA]</scope>
    <source>
        <strain evidence="1 2">DSM 44781</strain>
    </source>
</reference>
<evidence type="ECO:0000313" key="2">
    <source>
        <dbReference type="Proteomes" id="UP000266906"/>
    </source>
</evidence>
<comment type="caution">
    <text evidence="1">The sequence shown here is derived from an EMBL/GenBank/DDBJ whole genome shotgun (WGS) entry which is preliminary data.</text>
</comment>
<name>A0A3N4R1F1_9ACTN</name>
<keyword evidence="2" id="KW-1185">Reference proteome</keyword>
<proteinExistence type="predicted"/>
<dbReference type="AlphaFoldDB" id="A0A3N4R1F1"/>
<evidence type="ECO:0000313" key="1">
    <source>
        <dbReference type="EMBL" id="RPE26396.1"/>
    </source>
</evidence>
<dbReference type="EMBL" id="RKQG01000007">
    <property type="protein sequence ID" value="RPE26396.1"/>
    <property type="molecule type" value="Genomic_DNA"/>
</dbReference>
<dbReference type="Proteomes" id="UP000266906">
    <property type="component" value="Unassembled WGS sequence"/>
</dbReference>